<feature type="binding site" evidence="1">
    <location>
        <position position="237"/>
    </location>
    <ligand>
        <name>Zn(2+)</name>
        <dbReference type="ChEBI" id="CHEBI:29105"/>
    </ligand>
</feature>
<feature type="domain" description="Mur ligase central" evidence="2">
    <location>
        <begin position="56"/>
        <end position="197"/>
    </location>
</feature>
<dbReference type="PANTHER" id="PTHR23135">
    <property type="entry name" value="MUR LIGASE FAMILY MEMBER"/>
    <property type="match status" value="1"/>
</dbReference>
<dbReference type="Pfam" id="PF08245">
    <property type="entry name" value="Mur_ligase_M"/>
    <property type="match status" value="1"/>
</dbReference>
<comment type="catalytic activity">
    <reaction evidence="1">
        <text>beta-D-GlcNAc-(1-&gt;4)-Mur2Ac(oyl-L-Ala-gamma-D-O-P-Glu-L-Lys-D-Ala-D-Ala)-di-trans,octa-cis-undecaprenyl diphosphate + NH4(+) = beta-D-GlcNAc-(1-&gt;4)-Mur2Ac(oyl-L-Ala-D-isoglutaminyl-L-Lys-D-Ala-D-Ala)-di-trans,octa-cis-undecaprenyl diphosphate + phosphate + H(+)</text>
        <dbReference type="Rhea" id="RHEA:57932"/>
        <dbReference type="ChEBI" id="CHEBI:15378"/>
        <dbReference type="ChEBI" id="CHEBI:28938"/>
        <dbReference type="ChEBI" id="CHEBI:43474"/>
        <dbReference type="ChEBI" id="CHEBI:62233"/>
        <dbReference type="ChEBI" id="CHEBI:143132"/>
    </reaction>
</comment>
<dbReference type="GO" id="GO:0016881">
    <property type="term" value="F:acid-amino acid ligase activity"/>
    <property type="evidence" value="ECO:0007669"/>
    <property type="project" value="InterPro"/>
</dbReference>
<comment type="function">
    <text evidence="1">The lipid II isoglutaminyl synthase complex catalyzes the formation of alpha-D-isoglutamine in the cell wall lipid II stem peptide. The MurT subunit catalyzes the ATP-dependent amidation of D-glutamate residue of lipid II, converting it to an isoglutamine residue.</text>
</comment>
<dbReference type="Pfam" id="PF08353">
    <property type="entry name" value="MurT_C"/>
    <property type="match status" value="1"/>
</dbReference>
<dbReference type="GO" id="GO:0008270">
    <property type="term" value="F:zinc ion binding"/>
    <property type="evidence" value="ECO:0007669"/>
    <property type="project" value="UniProtKB-UniRule"/>
</dbReference>
<dbReference type="GO" id="GO:0071555">
    <property type="term" value="P:cell wall organization"/>
    <property type="evidence" value="ECO:0007669"/>
    <property type="project" value="UniProtKB-KW"/>
</dbReference>
<dbReference type="SUPFAM" id="SSF53623">
    <property type="entry name" value="MurD-like peptide ligases, catalytic domain"/>
    <property type="match status" value="1"/>
</dbReference>
<proteinExistence type="inferred from homology"/>
<dbReference type="GO" id="GO:0005524">
    <property type="term" value="F:ATP binding"/>
    <property type="evidence" value="ECO:0007669"/>
    <property type="project" value="UniProtKB-UniRule"/>
</dbReference>
<accession>A0A1F5GGD2</accession>
<comment type="subunit">
    <text evidence="1">Forms a heterodimer with GatD.</text>
</comment>
<sequence length="460" mass="50953">MDFKLFLATLAGKILAFVIGVFGGGATAAPGLYALKIDPNFVSKLSKQIPQGSIIISGTNGKTTTARLTYDILSIKYQVIHNRQGSNLLRGIASTMITNCSIFGKLKFDLALWEVDEATLPEAINNVFPKTIVLLNLFRDQLDRYGEVDSTRVKWQKALRTLPKNTTLILNCDDPGISILEKSFAGKKIFFGVSDSKVRLPAVATVADVKHCLVCAAGLIFTAQLSAHLGHYRCPSCNFKRPIPSISATNIIFKPDFSTSISLNLGNQTSTVNYPLPGLYNIYNVLAASATALNYGIDLATVIEKIKKFSTAFGRFQKTTINDRELLTFLIKNPAGANEVLRIISNLSKVNLLIILNDKIADGRDVSWIWDTDWEILKNKVDNVFISGIRRFDMALRLKYAGFKLSKNNVYKEVNYSILNALQKLSTKDTLIILPTYTALLDVQKTLSRAGEKVTKWQKQ</sequence>
<keyword evidence="1" id="KW-0573">Peptidoglycan synthesis</keyword>
<dbReference type="InterPro" id="IPR043703">
    <property type="entry name" value="Lipid_II_synth_MurT"/>
</dbReference>
<feature type="domain" description="Lipid II isoglutaminyl synthase (glutamine-hydrolyzing) subunit MurT C-terminal" evidence="3">
    <location>
        <begin position="330"/>
        <end position="440"/>
    </location>
</feature>
<keyword evidence="1" id="KW-0133">Cell shape</keyword>
<keyword evidence="1" id="KW-0961">Cell wall biogenesis/degradation</keyword>
<feature type="active site" evidence="1">
    <location>
        <position position="365"/>
    </location>
</feature>
<comment type="pathway">
    <text evidence="1">Cell wall biogenesis; peptidoglycan biosynthesis.</text>
</comment>
<dbReference type="Gene3D" id="3.40.1190.10">
    <property type="entry name" value="Mur-like, catalytic domain"/>
    <property type="match status" value="1"/>
</dbReference>
<evidence type="ECO:0000313" key="4">
    <source>
        <dbReference type="EMBL" id="OGD90899.1"/>
    </source>
</evidence>
<evidence type="ECO:0000259" key="3">
    <source>
        <dbReference type="Pfam" id="PF08353"/>
    </source>
</evidence>
<comment type="catalytic activity">
    <reaction evidence="1">
        <text>beta-D-GlcNAc-(1-&gt;4)-Mur2Ac(oyl-L-Ala-gamma-D-Glu-L-Lys-D-Ala-D-Ala)-di-trans,octa-cis-undecaprenyl diphosphate + ATP = beta-D-GlcNAc-(1-&gt;4)-Mur2Ac(oyl-L-Ala-gamma-D-O-P-Glu-L-Lys-D-Ala-D-Ala)-di-trans,octa-cis-undecaprenyl diphosphate + ADP</text>
        <dbReference type="Rhea" id="RHEA:59488"/>
        <dbReference type="ChEBI" id="CHEBI:30616"/>
        <dbReference type="ChEBI" id="CHEBI:60033"/>
        <dbReference type="ChEBI" id="CHEBI:143132"/>
        <dbReference type="ChEBI" id="CHEBI:456216"/>
    </reaction>
</comment>
<keyword evidence="1" id="KW-0479">Metal-binding</keyword>
<feature type="binding site" evidence="1">
    <location>
        <position position="234"/>
    </location>
    <ligand>
        <name>Zn(2+)</name>
        <dbReference type="ChEBI" id="CHEBI:29105"/>
    </ligand>
</feature>
<protein>
    <recommendedName>
        <fullName evidence="1">Lipid II isoglutaminyl synthase (glutamine-hydrolyzing) subunit MurT</fullName>
        <ecNumber evidence="1">6.3.5.13</ecNumber>
    </recommendedName>
</protein>
<dbReference type="EMBL" id="MFBF01000030">
    <property type="protein sequence ID" value="OGD90899.1"/>
    <property type="molecule type" value="Genomic_DNA"/>
</dbReference>
<feature type="binding site" evidence="1">
    <location>
        <position position="215"/>
    </location>
    <ligand>
        <name>Zn(2+)</name>
        <dbReference type="ChEBI" id="CHEBI:29105"/>
    </ligand>
</feature>
<dbReference type="Proteomes" id="UP000177124">
    <property type="component" value="Unassembled WGS sequence"/>
</dbReference>
<keyword evidence="1" id="KW-0436">Ligase</keyword>
<dbReference type="InterPro" id="IPR036565">
    <property type="entry name" value="Mur-like_cat_sf"/>
</dbReference>
<dbReference type="HAMAP" id="MF_02214">
    <property type="entry name" value="Lipid_II_synth_MurT"/>
    <property type="match status" value="1"/>
</dbReference>
<keyword evidence="1" id="KW-0547">Nucleotide-binding</keyword>
<dbReference type="PANTHER" id="PTHR23135:SF7">
    <property type="entry name" value="LIPID II ISOGLUTAMINYL SYNTHASE (GLUTAMINE-HYDROLYZING) SUBUNIT MURT"/>
    <property type="match status" value="1"/>
</dbReference>
<feature type="binding site" evidence="1">
    <location>
        <position position="212"/>
    </location>
    <ligand>
        <name>Zn(2+)</name>
        <dbReference type="ChEBI" id="CHEBI:29105"/>
    </ligand>
</feature>
<dbReference type="GO" id="GO:0009252">
    <property type="term" value="P:peptidoglycan biosynthetic process"/>
    <property type="evidence" value="ECO:0007669"/>
    <property type="project" value="UniProtKB-UniRule"/>
</dbReference>
<evidence type="ECO:0000259" key="2">
    <source>
        <dbReference type="Pfam" id="PF08245"/>
    </source>
</evidence>
<comment type="catalytic activity">
    <reaction evidence="1">
        <text>beta-D-GlcNAc-(1-&gt;4)-Mur2Ac(oyl-L-Ala-gamma-D-Glu-L-Lys-D-Ala-D-Ala)-di-trans,octa-cis-undecaprenyl diphosphate + L-glutamine + ATP + H2O = beta-D-GlcNAc-(1-&gt;4)-Mur2Ac(oyl-L-Ala-D-isoglutaminyl-L-Lys-D-Ala-D-Ala)-di-trans,octa-cis-undecaprenyl diphosphate + L-glutamate + ADP + phosphate + H(+)</text>
        <dbReference type="Rhea" id="RHEA:57928"/>
        <dbReference type="ChEBI" id="CHEBI:15377"/>
        <dbReference type="ChEBI" id="CHEBI:15378"/>
        <dbReference type="ChEBI" id="CHEBI:29985"/>
        <dbReference type="ChEBI" id="CHEBI:30616"/>
        <dbReference type="ChEBI" id="CHEBI:43474"/>
        <dbReference type="ChEBI" id="CHEBI:58359"/>
        <dbReference type="ChEBI" id="CHEBI:60033"/>
        <dbReference type="ChEBI" id="CHEBI:62233"/>
        <dbReference type="ChEBI" id="CHEBI:456216"/>
        <dbReference type="EC" id="6.3.5.13"/>
    </reaction>
</comment>
<dbReference type="GO" id="GO:0140282">
    <property type="term" value="F:carbon-nitrogen ligase activity on lipid II"/>
    <property type="evidence" value="ECO:0007669"/>
    <property type="project" value="UniProtKB-UniRule"/>
</dbReference>
<dbReference type="STRING" id="1797716.A3D07_01125"/>
<comment type="similarity">
    <text evidence="1">Belongs to the MurCDEF family. MurT subfamily.</text>
</comment>
<name>A0A1F5GGD2_9BACT</name>
<comment type="caution">
    <text evidence="4">The sequence shown here is derived from an EMBL/GenBank/DDBJ whole genome shotgun (WGS) entry which is preliminary data.</text>
</comment>
<evidence type="ECO:0000313" key="5">
    <source>
        <dbReference type="Proteomes" id="UP000177124"/>
    </source>
</evidence>
<dbReference type="InterPro" id="IPR013221">
    <property type="entry name" value="Mur_ligase_cen"/>
</dbReference>
<evidence type="ECO:0000256" key="1">
    <source>
        <dbReference type="HAMAP-Rule" id="MF_02214"/>
    </source>
</evidence>
<dbReference type="UniPathway" id="UPA00219"/>
<keyword evidence="1" id="KW-0862">Zinc</keyword>
<keyword evidence="1" id="KW-0067">ATP-binding</keyword>
<dbReference type="InterPro" id="IPR013564">
    <property type="entry name" value="MurT_C"/>
</dbReference>
<reference evidence="4 5" key="1">
    <citation type="journal article" date="2016" name="Nat. Commun.">
        <title>Thousands of microbial genomes shed light on interconnected biogeochemical processes in an aquifer system.</title>
        <authorList>
            <person name="Anantharaman K."/>
            <person name="Brown C.T."/>
            <person name="Hug L.A."/>
            <person name="Sharon I."/>
            <person name="Castelle C.J."/>
            <person name="Probst A.J."/>
            <person name="Thomas B.C."/>
            <person name="Singh A."/>
            <person name="Wilkins M.J."/>
            <person name="Karaoz U."/>
            <person name="Brodie E.L."/>
            <person name="Williams K.H."/>
            <person name="Hubbard S.S."/>
            <person name="Banfield J.F."/>
        </authorList>
    </citation>
    <scope>NUCLEOTIDE SEQUENCE [LARGE SCALE GENOMIC DNA]</scope>
</reference>
<organism evidence="4 5">
    <name type="scientific">Candidatus Curtissbacteria bacterium RIFCSPHIGHO2_02_FULL_42_15</name>
    <dbReference type="NCBI Taxonomy" id="1797716"/>
    <lineage>
        <taxon>Bacteria</taxon>
        <taxon>Candidatus Curtissiibacteriota</taxon>
    </lineage>
</organism>
<gene>
    <name evidence="1" type="primary">murT</name>
    <name evidence="4" type="ORF">A3D07_01125</name>
</gene>
<dbReference type="AlphaFoldDB" id="A0A1F5GGD2"/>
<dbReference type="EC" id="6.3.5.13" evidence="1"/>
<dbReference type="GO" id="GO:0008360">
    <property type="term" value="P:regulation of cell shape"/>
    <property type="evidence" value="ECO:0007669"/>
    <property type="project" value="UniProtKB-KW"/>
</dbReference>